<feature type="region of interest" description="Disordered" evidence="1">
    <location>
        <begin position="44"/>
        <end position="84"/>
    </location>
</feature>
<evidence type="ECO:0000313" key="2">
    <source>
        <dbReference type="EMBL" id="MPC45544.1"/>
    </source>
</evidence>
<evidence type="ECO:0000256" key="1">
    <source>
        <dbReference type="SAM" id="MobiDB-lite"/>
    </source>
</evidence>
<dbReference type="EMBL" id="VSRR010006777">
    <property type="protein sequence ID" value="MPC45544.1"/>
    <property type="molecule type" value="Genomic_DNA"/>
</dbReference>
<protein>
    <submittedName>
        <fullName evidence="2">Uncharacterized protein</fullName>
    </submittedName>
</protein>
<dbReference type="AlphaFoldDB" id="A0A5B7FMG4"/>
<accession>A0A5B7FMG4</accession>
<name>A0A5B7FMG4_PORTR</name>
<evidence type="ECO:0000313" key="3">
    <source>
        <dbReference type="Proteomes" id="UP000324222"/>
    </source>
</evidence>
<organism evidence="2 3">
    <name type="scientific">Portunus trituberculatus</name>
    <name type="common">Swimming crab</name>
    <name type="synonym">Neptunus trituberculatus</name>
    <dbReference type="NCBI Taxonomy" id="210409"/>
    <lineage>
        <taxon>Eukaryota</taxon>
        <taxon>Metazoa</taxon>
        <taxon>Ecdysozoa</taxon>
        <taxon>Arthropoda</taxon>
        <taxon>Crustacea</taxon>
        <taxon>Multicrustacea</taxon>
        <taxon>Malacostraca</taxon>
        <taxon>Eumalacostraca</taxon>
        <taxon>Eucarida</taxon>
        <taxon>Decapoda</taxon>
        <taxon>Pleocyemata</taxon>
        <taxon>Brachyura</taxon>
        <taxon>Eubrachyura</taxon>
        <taxon>Portunoidea</taxon>
        <taxon>Portunidae</taxon>
        <taxon>Portuninae</taxon>
        <taxon>Portunus</taxon>
    </lineage>
</organism>
<comment type="caution">
    <text evidence="2">The sequence shown here is derived from an EMBL/GenBank/DDBJ whole genome shotgun (WGS) entry which is preliminary data.</text>
</comment>
<reference evidence="2 3" key="1">
    <citation type="submission" date="2019-05" db="EMBL/GenBank/DDBJ databases">
        <title>Another draft genome of Portunus trituberculatus and its Hox gene families provides insights of decapod evolution.</title>
        <authorList>
            <person name="Jeong J.-H."/>
            <person name="Song I."/>
            <person name="Kim S."/>
            <person name="Choi T."/>
            <person name="Kim D."/>
            <person name="Ryu S."/>
            <person name="Kim W."/>
        </authorList>
    </citation>
    <scope>NUCLEOTIDE SEQUENCE [LARGE SCALE GENOMIC DNA]</scope>
    <source>
        <tissue evidence="2">Muscle</tissue>
    </source>
</reference>
<feature type="compositionally biased region" description="Pro residues" evidence="1">
    <location>
        <begin position="58"/>
        <end position="76"/>
    </location>
</feature>
<dbReference type="Proteomes" id="UP000324222">
    <property type="component" value="Unassembled WGS sequence"/>
</dbReference>
<keyword evidence="3" id="KW-1185">Reference proteome</keyword>
<gene>
    <name evidence="2" type="ORF">E2C01_039246</name>
</gene>
<sequence length="84" mass="9193">MKKPEIRNPKDVQTVLHSYRRTSGTATPVRNSFGLRDNMVRAGKPLLPAVSRGELRQSPPPTHPLAHPPPARPPALPATLETSE</sequence>
<proteinExistence type="predicted"/>